<dbReference type="PANTHER" id="PTHR28608">
    <property type="entry name" value="INTEGRATOR COMPLEX SUBUNIT 2"/>
    <property type="match status" value="1"/>
</dbReference>
<sequence>MQRKPKSYSSSLMDQIPIKFLIRQAQGLQQELGGLHSALLRLLATNYPHLCIVDDWICEEEITGTDALLRRMLLTNNAKNHSPKQLQEGIVNWIPLLCL</sequence>
<dbReference type="Proteomes" id="UP000261680">
    <property type="component" value="Unplaced"/>
</dbReference>
<dbReference type="GO" id="GO:0034472">
    <property type="term" value="P:snRNA 3'-end processing"/>
    <property type="evidence" value="ECO:0007669"/>
    <property type="project" value="TreeGrafter"/>
</dbReference>
<gene>
    <name evidence="2" type="primary">LOC103679885</name>
</gene>
<name>A0A384DKW2_URSMA</name>
<dbReference type="AlphaFoldDB" id="A0A384DKW2"/>
<dbReference type="InterPro" id="IPR029321">
    <property type="entry name" value="INTS2"/>
</dbReference>
<organism evidence="1 2">
    <name type="scientific">Ursus maritimus</name>
    <name type="common">Polar bear</name>
    <name type="synonym">Thalarctos maritimus</name>
    <dbReference type="NCBI Taxonomy" id="29073"/>
    <lineage>
        <taxon>Eukaryota</taxon>
        <taxon>Metazoa</taxon>
        <taxon>Chordata</taxon>
        <taxon>Craniata</taxon>
        <taxon>Vertebrata</taxon>
        <taxon>Euteleostomi</taxon>
        <taxon>Mammalia</taxon>
        <taxon>Eutheria</taxon>
        <taxon>Laurasiatheria</taxon>
        <taxon>Carnivora</taxon>
        <taxon>Caniformia</taxon>
        <taxon>Ursidae</taxon>
        <taxon>Ursus</taxon>
    </lineage>
</organism>
<keyword evidence="1" id="KW-1185">Reference proteome</keyword>
<dbReference type="OrthoDB" id="70899at2759"/>
<reference evidence="2" key="1">
    <citation type="submission" date="2025-08" db="UniProtKB">
        <authorList>
            <consortium name="RefSeq"/>
        </authorList>
    </citation>
    <scope>IDENTIFICATION</scope>
    <source>
        <tissue evidence="2">Whole blood</tissue>
    </source>
</reference>
<proteinExistence type="predicted"/>
<dbReference type="GO" id="GO:0032039">
    <property type="term" value="C:integrator complex"/>
    <property type="evidence" value="ECO:0007669"/>
    <property type="project" value="InterPro"/>
</dbReference>
<dbReference type="Pfam" id="PF14750">
    <property type="entry name" value="INTS2"/>
    <property type="match status" value="1"/>
</dbReference>
<dbReference type="PANTHER" id="PTHR28608:SF1">
    <property type="entry name" value="INTEGRATOR COMPLEX SUBUNIT 2"/>
    <property type="match status" value="1"/>
</dbReference>
<accession>A0A384DKW2</accession>
<dbReference type="GeneID" id="103679885"/>
<dbReference type="RefSeq" id="XP_008707636.1">
    <property type="nucleotide sequence ID" value="XM_008709414.1"/>
</dbReference>
<dbReference type="KEGG" id="umr:103679885"/>
<evidence type="ECO:0000313" key="2">
    <source>
        <dbReference type="RefSeq" id="XP_008707636.1"/>
    </source>
</evidence>
<protein>
    <submittedName>
        <fullName evidence="2">Integrator complex subunit 2-like</fullName>
    </submittedName>
</protein>
<evidence type="ECO:0000313" key="1">
    <source>
        <dbReference type="Proteomes" id="UP000261680"/>
    </source>
</evidence>